<dbReference type="GO" id="GO:0009922">
    <property type="term" value="F:fatty acid elongase activity"/>
    <property type="evidence" value="ECO:0007669"/>
    <property type="project" value="UniProtKB-EC"/>
</dbReference>
<evidence type="ECO:0000256" key="5">
    <source>
        <dbReference type="ARBA" id="ARBA00022832"/>
    </source>
</evidence>
<keyword evidence="7 10" id="KW-0443">Lipid metabolism</keyword>
<dbReference type="VEuPathDB" id="VectorBase:HLOH_049909"/>
<dbReference type="GO" id="GO:0019367">
    <property type="term" value="P:fatty acid elongation, saturated fatty acid"/>
    <property type="evidence" value="ECO:0007669"/>
    <property type="project" value="TreeGrafter"/>
</dbReference>
<keyword evidence="8 10" id="KW-0472">Membrane</keyword>
<feature type="transmembrane region" description="Helical" evidence="10">
    <location>
        <begin position="199"/>
        <end position="217"/>
    </location>
</feature>
<sequence length="258" mass="29539">MFFSGGDPRVRNWPLMGSPAVILWIIAGYLFFALHLGPGLMKNRRPFPVRPLVLAYNAFIVFISVYFCVTMLQITYLRGRALGVKGLPPYSVFCEGTDNSSNGLPFLQHVWLYMFTKFAELIDTVFLVLLKKNGHITYLHVSHHALALLTVWLDLNNGITGQVALFPVLDSAVHTVMYTYYGLSALPSSVRPNLWWKKYVTLFQIIQLTVCTLHGAITLLYDCGFQPTMAWIEVTESSLFTWLFSCFYYYHYIRHKAV</sequence>
<gene>
    <name evidence="11" type="ORF">HPB48_016644</name>
</gene>
<reference evidence="11 12" key="1">
    <citation type="journal article" date="2020" name="Cell">
        <title>Large-Scale Comparative Analyses of Tick Genomes Elucidate Their Genetic Diversity and Vector Capacities.</title>
        <authorList>
            <consortium name="Tick Genome and Microbiome Consortium (TIGMIC)"/>
            <person name="Jia N."/>
            <person name="Wang J."/>
            <person name="Shi W."/>
            <person name="Du L."/>
            <person name="Sun Y."/>
            <person name="Zhan W."/>
            <person name="Jiang J.F."/>
            <person name="Wang Q."/>
            <person name="Zhang B."/>
            <person name="Ji P."/>
            <person name="Bell-Sakyi L."/>
            <person name="Cui X.M."/>
            <person name="Yuan T.T."/>
            <person name="Jiang B.G."/>
            <person name="Yang W.F."/>
            <person name="Lam T.T."/>
            <person name="Chang Q.C."/>
            <person name="Ding S.J."/>
            <person name="Wang X.J."/>
            <person name="Zhu J.G."/>
            <person name="Ruan X.D."/>
            <person name="Zhao L."/>
            <person name="Wei J.T."/>
            <person name="Ye R.Z."/>
            <person name="Que T.C."/>
            <person name="Du C.H."/>
            <person name="Zhou Y.H."/>
            <person name="Cheng J.X."/>
            <person name="Dai P.F."/>
            <person name="Guo W.B."/>
            <person name="Han X.H."/>
            <person name="Huang E.J."/>
            <person name="Li L.F."/>
            <person name="Wei W."/>
            <person name="Gao Y.C."/>
            <person name="Liu J.Z."/>
            <person name="Shao H.Z."/>
            <person name="Wang X."/>
            <person name="Wang C.C."/>
            <person name="Yang T.C."/>
            <person name="Huo Q.B."/>
            <person name="Li W."/>
            <person name="Chen H.Y."/>
            <person name="Chen S.E."/>
            <person name="Zhou L.G."/>
            <person name="Ni X.B."/>
            <person name="Tian J.H."/>
            <person name="Sheng Y."/>
            <person name="Liu T."/>
            <person name="Pan Y.S."/>
            <person name="Xia L.Y."/>
            <person name="Li J."/>
            <person name="Zhao F."/>
            <person name="Cao W.C."/>
        </authorList>
    </citation>
    <scope>NUCLEOTIDE SEQUENCE [LARGE SCALE GENOMIC DNA]</scope>
    <source>
        <strain evidence="11">HaeL-2018</strain>
    </source>
</reference>
<evidence type="ECO:0000313" key="12">
    <source>
        <dbReference type="Proteomes" id="UP000821853"/>
    </source>
</evidence>
<comment type="caution">
    <text evidence="11">The sequence shown here is derived from an EMBL/GenBank/DDBJ whole genome shotgun (WGS) entry which is preliminary data.</text>
</comment>
<keyword evidence="12" id="KW-1185">Reference proteome</keyword>
<feature type="transmembrane region" description="Helical" evidence="10">
    <location>
        <begin position="110"/>
        <end position="130"/>
    </location>
</feature>
<evidence type="ECO:0000256" key="4">
    <source>
        <dbReference type="ARBA" id="ARBA00022692"/>
    </source>
</evidence>
<organism evidence="11 12">
    <name type="scientific">Haemaphysalis longicornis</name>
    <name type="common">Bush tick</name>
    <dbReference type="NCBI Taxonomy" id="44386"/>
    <lineage>
        <taxon>Eukaryota</taxon>
        <taxon>Metazoa</taxon>
        <taxon>Ecdysozoa</taxon>
        <taxon>Arthropoda</taxon>
        <taxon>Chelicerata</taxon>
        <taxon>Arachnida</taxon>
        <taxon>Acari</taxon>
        <taxon>Parasitiformes</taxon>
        <taxon>Ixodida</taxon>
        <taxon>Ixodoidea</taxon>
        <taxon>Ixodidae</taxon>
        <taxon>Haemaphysalinae</taxon>
        <taxon>Haemaphysalis</taxon>
    </lineage>
</organism>
<keyword evidence="9 10" id="KW-0275">Fatty acid biosynthesis</keyword>
<dbReference type="OrthoDB" id="434092at2759"/>
<name>A0A9J6FLV4_HAELO</name>
<keyword evidence="5 10" id="KW-0276">Fatty acid metabolism</keyword>
<evidence type="ECO:0000256" key="1">
    <source>
        <dbReference type="ARBA" id="ARBA00004141"/>
    </source>
</evidence>
<dbReference type="EMBL" id="JABSTR010000002">
    <property type="protein sequence ID" value="KAH9363811.1"/>
    <property type="molecule type" value="Genomic_DNA"/>
</dbReference>
<dbReference type="Pfam" id="PF01151">
    <property type="entry name" value="ELO"/>
    <property type="match status" value="1"/>
</dbReference>
<dbReference type="AlphaFoldDB" id="A0A9J6FLV4"/>
<dbReference type="EC" id="2.3.1.199" evidence="10"/>
<proteinExistence type="inferred from homology"/>
<evidence type="ECO:0000313" key="11">
    <source>
        <dbReference type="EMBL" id="KAH9363811.1"/>
    </source>
</evidence>
<keyword evidence="2 10" id="KW-0444">Lipid biosynthesis</keyword>
<evidence type="ECO:0000256" key="9">
    <source>
        <dbReference type="ARBA" id="ARBA00023160"/>
    </source>
</evidence>
<evidence type="ECO:0000256" key="2">
    <source>
        <dbReference type="ARBA" id="ARBA00022516"/>
    </source>
</evidence>
<feature type="transmembrane region" description="Helical" evidence="10">
    <location>
        <begin position="20"/>
        <end position="41"/>
    </location>
</feature>
<evidence type="ECO:0000256" key="10">
    <source>
        <dbReference type="RuleBase" id="RU361115"/>
    </source>
</evidence>
<dbReference type="Proteomes" id="UP000821853">
    <property type="component" value="Chromosome 10"/>
</dbReference>
<keyword evidence="4 10" id="KW-0812">Transmembrane</keyword>
<accession>A0A9J6FLV4</accession>
<dbReference type="GO" id="GO:0005789">
    <property type="term" value="C:endoplasmic reticulum membrane"/>
    <property type="evidence" value="ECO:0007669"/>
    <property type="project" value="TreeGrafter"/>
</dbReference>
<dbReference type="InterPro" id="IPR002076">
    <property type="entry name" value="ELO_fam"/>
</dbReference>
<evidence type="ECO:0000256" key="6">
    <source>
        <dbReference type="ARBA" id="ARBA00022989"/>
    </source>
</evidence>
<dbReference type="PANTHER" id="PTHR11157:SF69">
    <property type="entry name" value="ELONGATION OF VERY LONG CHAIN FATTY ACIDS PROTEIN 7"/>
    <property type="match status" value="1"/>
</dbReference>
<dbReference type="GO" id="GO:0030148">
    <property type="term" value="P:sphingolipid biosynthetic process"/>
    <property type="evidence" value="ECO:0007669"/>
    <property type="project" value="TreeGrafter"/>
</dbReference>
<evidence type="ECO:0000256" key="3">
    <source>
        <dbReference type="ARBA" id="ARBA00022679"/>
    </source>
</evidence>
<keyword evidence="3 10" id="KW-0808">Transferase</keyword>
<dbReference type="GO" id="GO:0034626">
    <property type="term" value="P:fatty acid elongation, polyunsaturated fatty acid"/>
    <property type="evidence" value="ECO:0007669"/>
    <property type="project" value="TreeGrafter"/>
</dbReference>
<dbReference type="PANTHER" id="PTHR11157">
    <property type="entry name" value="FATTY ACID ACYL TRANSFERASE-RELATED"/>
    <property type="match status" value="1"/>
</dbReference>
<comment type="catalytic activity">
    <reaction evidence="10">
        <text>a very-long-chain acyl-CoA + malonyl-CoA + H(+) = a very-long-chain 3-oxoacyl-CoA + CO2 + CoA</text>
        <dbReference type="Rhea" id="RHEA:32727"/>
        <dbReference type="ChEBI" id="CHEBI:15378"/>
        <dbReference type="ChEBI" id="CHEBI:16526"/>
        <dbReference type="ChEBI" id="CHEBI:57287"/>
        <dbReference type="ChEBI" id="CHEBI:57384"/>
        <dbReference type="ChEBI" id="CHEBI:90725"/>
        <dbReference type="ChEBI" id="CHEBI:90736"/>
        <dbReference type="EC" id="2.3.1.199"/>
    </reaction>
</comment>
<keyword evidence="6 10" id="KW-1133">Transmembrane helix</keyword>
<protein>
    <recommendedName>
        <fullName evidence="10">Elongation of very long chain fatty acids protein</fullName>
        <ecNumber evidence="10">2.3.1.199</ecNumber>
    </recommendedName>
    <alternativeName>
        <fullName evidence="10">Very-long-chain 3-oxoacyl-CoA synthase</fullName>
    </alternativeName>
</protein>
<feature type="transmembrane region" description="Helical" evidence="10">
    <location>
        <begin position="229"/>
        <end position="250"/>
    </location>
</feature>
<dbReference type="GO" id="GO:0034625">
    <property type="term" value="P:fatty acid elongation, monounsaturated fatty acid"/>
    <property type="evidence" value="ECO:0007669"/>
    <property type="project" value="TreeGrafter"/>
</dbReference>
<evidence type="ECO:0000256" key="8">
    <source>
        <dbReference type="ARBA" id="ARBA00023136"/>
    </source>
</evidence>
<comment type="similarity">
    <text evidence="10">Belongs to the ELO family.</text>
</comment>
<evidence type="ECO:0000256" key="7">
    <source>
        <dbReference type="ARBA" id="ARBA00023098"/>
    </source>
</evidence>
<feature type="transmembrane region" description="Helical" evidence="10">
    <location>
        <begin position="53"/>
        <end position="76"/>
    </location>
</feature>
<comment type="subcellular location">
    <subcellularLocation>
        <location evidence="1">Membrane</location>
        <topology evidence="1">Multi-pass membrane protein</topology>
    </subcellularLocation>
</comment>
<dbReference type="GO" id="GO:0042761">
    <property type="term" value="P:very long-chain fatty acid biosynthetic process"/>
    <property type="evidence" value="ECO:0007669"/>
    <property type="project" value="TreeGrafter"/>
</dbReference>